<proteinExistence type="predicted"/>
<reference evidence="1" key="1">
    <citation type="submission" date="2019-08" db="EMBL/GenBank/DDBJ databases">
        <authorList>
            <person name="Kucharzyk K."/>
            <person name="Murdoch R.W."/>
            <person name="Higgins S."/>
            <person name="Loffler F."/>
        </authorList>
    </citation>
    <scope>NUCLEOTIDE SEQUENCE</scope>
</reference>
<name>A0A645CDS4_9ZZZZ</name>
<gene>
    <name evidence="1" type="ORF">SDC9_122054</name>
</gene>
<accession>A0A645CDS4</accession>
<sequence length="118" mass="12899">MRKVVSTVPGAEMLTDRSWTTARAVLIEGLAAWREYAYPPPRAARTATAATPAMMRPFFMVQLLGWWSGDPFRAARNATRLARTKAGSGVTVNEPALAPRTRSTAVDKAAMLRTMMST</sequence>
<dbReference type="AlphaFoldDB" id="A0A645CDS4"/>
<organism evidence="1">
    <name type="scientific">bioreactor metagenome</name>
    <dbReference type="NCBI Taxonomy" id="1076179"/>
    <lineage>
        <taxon>unclassified sequences</taxon>
        <taxon>metagenomes</taxon>
        <taxon>ecological metagenomes</taxon>
    </lineage>
</organism>
<dbReference type="EMBL" id="VSSQ01026377">
    <property type="protein sequence ID" value="MPM75063.1"/>
    <property type="molecule type" value="Genomic_DNA"/>
</dbReference>
<comment type="caution">
    <text evidence="1">The sequence shown here is derived from an EMBL/GenBank/DDBJ whole genome shotgun (WGS) entry which is preliminary data.</text>
</comment>
<evidence type="ECO:0000313" key="1">
    <source>
        <dbReference type="EMBL" id="MPM75063.1"/>
    </source>
</evidence>
<protein>
    <submittedName>
        <fullName evidence="1">Uncharacterized protein</fullName>
    </submittedName>
</protein>